<proteinExistence type="predicted"/>
<organism evidence="1 2">
    <name type="scientific">Roseibium album</name>
    <dbReference type="NCBI Taxonomy" id="311410"/>
    <lineage>
        <taxon>Bacteria</taxon>
        <taxon>Pseudomonadati</taxon>
        <taxon>Pseudomonadota</taxon>
        <taxon>Alphaproteobacteria</taxon>
        <taxon>Hyphomicrobiales</taxon>
        <taxon>Stappiaceae</taxon>
        <taxon>Roseibium</taxon>
    </lineage>
</organism>
<dbReference type="Proteomes" id="UP000049983">
    <property type="component" value="Unassembled WGS sequence"/>
</dbReference>
<evidence type="ECO:0000313" key="2">
    <source>
        <dbReference type="Proteomes" id="UP000049983"/>
    </source>
</evidence>
<sequence length="674" mass="73461">MFSSYPLWIYERSFGGPEVAATPIRLQAGGHWPEGPASPFASTACQTLVKACRDVEGQQSPCLLFLVGGAGNGKSYLSARVVQDAGAERIEDNEKTDGYSQRSYNYATPSGRCLRVVNDATIPAERISKGDLIEDITFAIEGGNHLIACVNRGVLLGELREFSGREARGVNAVAHRITSLLFQAGTTQEPEVEGWSIHGERQLASDHDAYSLTSIDGMEFDVIVVYMDHLSLLEPLPIVDSAQTNNEARHIALVHEGGAGFDRRDAAFEKPLRELAEKFLEENGDDWPGGDLDPVRANASMLSNEEVVDAWCRSARSAEIIGGFNFSYRDLWGLAALALVGPIGTDGLDGIGAWVKRTKEDFQSASSSLERGRALVSLASLRTHVLLYGGLRAGVPIGAQFRRTVFAQNDAFDAIIASDPLLDFSSEKHELLASAMGQAHDGTGAVRLFLSIDDRLKSVWSPLEEALDKVVAELANPINSGHSELARDELLPWYSQYLRRFHGLVLGRSAFVDVISELQRCMRRGLRGEGLSRGVSDALLRVFLPPTQGSSGSLARLPLMRPRVTTPATGDAHVAVEVDPRDFKLDLSVFGGRMILRIHRPGSGDYAETPLDFHLMREALSRTDGLGFSDSLRFVEPRLERLRARLVSLETRAARQLGGNTVFVGTDGQVIRPG</sequence>
<protein>
    <submittedName>
        <fullName evidence="1">Uncharacterized protein</fullName>
    </submittedName>
</protein>
<accession>A0A0M6ZLK9</accession>
<dbReference type="STRING" id="311410.LA5095_00002"/>
<name>A0A0M6ZLK9_9HYPH</name>
<dbReference type="AlphaFoldDB" id="A0A0M6ZLK9"/>
<reference evidence="2" key="1">
    <citation type="submission" date="2015-07" db="EMBL/GenBank/DDBJ databases">
        <authorList>
            <person name="Rodrigo-Torres Lidia"/>
            <person name="Arahal R.David."/>
        </authorList>
    </citation>
    <scope>NUCLEOTIDE SEQUENCE [LARGE SCALE GENOMIC DNA]</scope>
    <source>
        <strain evidence="2">CECT 5096</strain>
    </source>
</reference>
<evidence type="ECO:0000313" key="1">
    <source>
        <dbReference type="EMBL" id="CTQ72184.1"/>
    </source>
</evidence>
<gene>
    <name evidence="1" type="ORF">LA5096_03144</name>
</gene>
<keyword evidence="2" id="KW-1185">Reference proteome</keyword>
<dbReference type="EMBL" id="CXWC01000011">
    <property type="protein sequence ID" value="CTQ72184.1"/>
    <property type="molecule type" value="Genomic_DNA"/>
</dbReference>